<keyword evidence="3" id="KW-1185">Reference proteome</keyword>
<gene>
    <name evidence="2" type="ORF">CPELLU_LOCUS8530</name>
</gene>
<evidence type="ECO:0000313" key="3">
    <source>
        <dbReference type="Proteomes" id="UP000789759"/>
    </source>
</evidence>
<organism evidence="2 3">
    <name type="scientific">Cetraspora pellucida</name>
    <dbReference type="NCBI Taxonomy" id="1433469"/>
    <lineage>
        <taxon>Eukaryota</taxon>
        <taxon>Fungi</taxon>
        <taxon>Fungi incertae sedis</taxon>
        <taxon>Mucoromycota</taxon>
        <taxon>Glomeromycotina</taxon>
        <taxon>Glomeromycetes</taxon>
        <taxon>Diversisporales</taxon>
        <taxon>Gigasporaceae</taxon>
        <taxon>Cetraspora</taxon>
    </lineage>
</organism>
<sequence length="306" mass="35331">MINLMTPRSLSINDAILQDPNNSHLPCRWDLSIITNSYKTIWNIPIKNISMDPIKGFLIWMILHGICTHIRGVSMLIITNDLMHDNYIIKSIISSLGWAFGCIAIATYLVSIFKILPRLALHQHTVYSINADLPEDHLTVNRFIPNINSVLKVYWAYVIFTFVFTSVLSIIKGYFQGTGEETPFDITHTLLGIGFGVSEVLGIVCFIKYGRLIIKLLDESTTLIGLMDIRHSQSTTLYLESYRAHLNKKDSREIYVIVPSYGCFKLRWYQYNNVDHTFWNHLRIHKQYSIRAEEITISMNYSEDMT</sequence>
<dbReference type="OrthoDB" id="2418080at2759"/>
<keyword evidence="1" id="KW-0472">Membrane</keyword>
<keyword evidence="1" id="KW-1133">Transmembrane helix</keyword>
<dbReference type="Proteomes" id="UP000789759">
    <property type="component" value="Unassembled WGS sequence"/>
</dbReference>
<protein>
    <submittedName>
        <fullName evidence="2">5221_t:CDS:1</fullName>
    </submittedName>
</protein>
<proteinExistence type="predicted"/>
<dbReference type="AlphaFoldDB" id="A0A9N9DCH6"/>
<evidence type="ECO:0000256" key="1">
    <source>
        <dbReference type="SAM" id="Phobius"/>
    </source>
</evidence>
<reference evidence="2" key="1">
    <citation type="submission" date="2021-06" db="EMBL/GenBank/DDBJ databases">
        <authorList>
            <person name="Kallberg Y."/>
            <person name="Tangrot J."/>
            <person name="Rosling A."/>
        </authorList>
    </citation>
    <scope>NUCLEOTIDE SEQUENCE</scope>
    <source>
        <strain evidence="2">FL966</strain>
    </source>
</reference>
<feature type="transmembrane region" description="Helical" evidence="1">
    <location>
        <begin position="98"/>
        <end position="116"/>
    </location>
</feature>
<feature type="transmembrane region" description="Helical" evidence="1">
    <location>
        <begin position="154"/>
        <end position="174"/>
    </location>
</feature>
<feature type="transmembrane region" description="Helical" evidence="1">
    <location>
        <begin position="186"/>
        <end position="207"/>
    </location>
</feature>
<feature type="transmembrane region" description="Helical" evidence="1">
    <location>
        <begin position="57"/>
        <end position="78"/>
    </location>
</feature>
<accession>A0A9N9DCH6</accession>
<comment type="caution">
    <text evidence="2">The sequence shown here is derived from an EMBL/GenBank/DDBJ whole genome shotgun (WGS) entry which is preliminary data.</text>
</comment>
<dbReference type="EMBL" id="CAJVQA010006090">
    <property type="protein sequence ID" value="CAG8633980.1"/>
    <property type="molecule type" value="Genomic_DNA"/>
</dbReference>
<evidence type="ECO:0000313" key="2">
    <source>
        <dbReference type="EMBL" id="CAG8633980.1"/>
    </source>
</evidence>
<keyword evidence="1" id="KW-0812">Transmembrane</keyword>
<name>A0A9N9DCH6_9GLOM</name>